<dbReference type="InterPro" id="IPR024983">
    <property type="entry name" value="CHAT_dom"/>
</dbReference>
<dbReference type="Pfam" id="PF12770">
    <property type="entry name" value="CHAT"/>
    <property type="match status" value="1"/>
</dbReference>
<dbReference type="Proteomes" id="UP000559256">
    <property type="component" value="Unassembled WGS sequence"/>
</dbReference>
<proteinExistence type="predicted"/>
<dbReference type="OrthoDB" id="3261813at2759"/>
<feature type="domain" description="CHAT" evidence="1">
    <location>
        <begin position="502"/>
        <end position="801"/>
    </location>
</feature>
<evidence type="ECO:0000259" key="1">
    <source>
        <dbReference type="Pfam" id="PF12770"/>
    </source>
</evidence>
<accession>A0A8H5CT75</accession>
<comment type="caution">
    <text evidence="2">The sequence shown here is derived from an EMBL/GenBank/DDBJ whole genome shotgun (WGS) entry which is preliminary data.</text>
</comment>
<dbReference type="Gene3D" id="1.25.40.10">
    <property type="entry name" value="Tetratricopeptide repeat domain"/>
    <property type="match status" value="1"/>
</dbReference>
<reference evidence="2 3" key="1">
    <citation type="journal article" date="2020" name="ISME J.">
        <title>Uncovering the hidden diversity of litter-decomposition mechanisms in mushroom-forming fungi.</title>
        <authorList>
            <person name="Floudas D."/>
            <person name="Bentzer J."/>
            <person name="Ahren D."/>
            <person name="Johansson T."/>
            <person name="Persson P."/>
            <person name="Tunlid A."/>
        </authorList>
    </citation>
    <scope>NUCLEOTIDE SEQUENCE [LARGE SCALE GENOMIC DNA]</scope>
    <source>
        <strain evidence="2 3">CBS 291.85</strain>
    </source>
</reference>
<name>A0A8H5CT75_9AGAR</name>
<sequence>MDDLESAADCLREAVDALPALHTGRPTMLNSYAFVRMLQFERLPGREENLNQSIEILRQAVGVSPNRQATGDRPMFLSNLASSLLRRFDLLHLDEDLEEAITQSRNTLKSMGSNASHRAASLLGTLGKALSSRFLRHHQPSDLDEAVECHQNAINLCPPGSRHLPSHLNNCGVTLTTRFNTYGKEKDLDEAIVMHDRAVKLLQEGHPERAASLKNLASSYNARYQTRLKRNESDAEQSLQLFLECANDKFSNPRIRVASAERCASIAHMYGHHSALPAYKLSLDLLEQCFMINPSLDNQFEFLTLASPSLVLDAASCAIEKGELHTAVELLEQGRSLLWAKMRGYRHSLDELRLVDESLATEFGDICNQLGVLATGHETSSLVSTQKQMIQTDQKWKRHRILYEKWDVLVSRIRQVPGFKDFLQAVPFDRLRPVANEGPVIIINLSTYRSDALILVRDKSNPILIPLDQKLPEHVSKAYSWFLQWRKSSGIADNLPSAMENVLRLLWRFIVSPIVETLEKLGVASGSCIWWCPTSKLCALPLHAAGAHRKKPGSRNLMDIYVSSYTPTLTALIRARENASTICSKNGPDLLIIGQPDTSPPLPMVSKEIELVKSLIPTANSLIGSDVTPSAVLDALCTNSWVHFACHGFLDEEHPFQSSFRLHNKTSLTLRSIMQSSLPNPELAFLSACHSATGGETNAPDETLHLAAALQFCGFRSVVGTLWEMRDKDGPEIAEAFYRFMVPSDGDGTFDFKDSAKALHDAVKLMSNKKNEGGRDSRGSVQVSFTSASKVHPWITFIHIGA</sequence>
<keyword evidence="3" id="KW-1185">Reference proteome</keyword>
<protein>
    <recommendedName>
        <fullName evidence="1">CHAT domain-containing protein</fullName>
    </recommendedName>
</protein>
<dbReference type="SUPFAM" id="SSF48452">
    <property type="entry name" value="TPR-like"/>
    <property type="match status" value="1"/>
</dbReference>
<evidence type="ECO:0000313" key="2">
    <source>
        <dbReference type="EMBL" id="KAF5347415.1"/>
    </source>
</evidence>
<dbReference type="AlphaFoldDB" id="A0A8H5CT75"/>
<dbReference type="InterPro" id="IPR011990">
    <property type="entry name" value="TPR-like_helical_dom_sf"/>
</dbReference>
<organism evidence="2 3">
    <name type="scientific">Tetrapyrgos nigripes</name>
    <dbReference type="NCBI Taxonomy" id="182062"/>
    <lineage>
        <taxon>Eukaryota</taxon>
        <taxon>Fungi</taxon>
        <taxon>Dikarya</taxon>
        <taxon>Basidiomycota</taxon>
        <taxon>Agaricomycotina</taxon>
        <taxon>Agaricomycetes</taxon>
        <taxon>Agaricomycetidae</taxon>
        <taxon>Agaricales</taxon>
        <taxon>Marasmiineae</taxon>
        <taxon>Marasmiaceae</taxon>
        <taxon>Tetrapyrgos</taxon>
    </lineage>
</organism>
<evidence type="ECO:0000313" key="3">
    <source>
        <dbReference type="Proteomes" id="UP000559256"/>
    </source>
</evidence>
<gene>
    <name evidence="2" type="ORF">D9758_011292</name>
</gene>
<dbReference type="EMBL" id="JAACJM010000095">
    <property type="protein sequence ID" value="KAF5347415.1"/>
    <property type="molecule type" value="Genomic_DNA"/>
</dbReference>